<organism evidence="5 6">
    <name type="scientific">Romanomermis culicivorax</name>
    <name type="common">Nematode worm</name>
    <dbReference type="NCBI Taxonomy" id="13658"/>
    <lineage>
        <taxon>Eukaryota</taxon>
        <taxon>Metazoa</taxon>
        <taxon>Ecdysozoa</taxon>
        <taxon>Nematoda</taxon>
        <taxon>Enoplea</taxon>
        <taxon>Dorylaimia</taxon>
        <taxon>Mermithida</taxon>
        <taxon>Mermithoidea</taxon>
        <taxon>Mermithidae</taxon>
        <taxon>Romanomermis</taxon>
    </lineage>
</organism>
<dbReference type="GO" id="GO:0003723">
    <property type="term" value="F:RNA binding"/>
    <property type="evidence" value="ECO:0007669"/>
    <property type="project" value="UniProtKB-UniRule"/>
</dbReference>
<dbReference type="Gene3D" id="3.30.70.330">
    <property type="match status" value="1"/>
</dbReference>
<sequence length="298" mass="32835">MASSFQGYRDNRSNGRNPPQTSGSKEGSLTAFVGNLPEDLIQGDIDTLFKGLRVRNARLIRDKETDKFKGYGYIEFEDNESLEAALQMNGAKIRVDVATGRRDNQRGGGGGGASGGRQQQRDYDSGAGGGRFQNRQNQDFQRSGYGRRDQDQQPRQYDHYNRKPRGEYNQNGGGGYVHDSSHYSRGGPRYNRSHESSQQQYRGQPTEPEPPLELAPPAAAADTANRPRLQLKPRTIQDPINQLAETMQRSKIFGSGKPRDETTDAAEDETTDAADGISKRRPSQCSDGGASSTTAAER</sequence>
<dbReference type="InterPro" id="IPR000504">
    <property type="entry name" value="RRM_dom"/>
</dbReference>
<keyword evidence="5" id="KW-1185">Reference proteome</keyword>
<reference evidence="6" key="1">
    <citation type="submission" date="2022-11" db="UniProtKB">
        <authorList>
            <consortium name="WormBaseParasite"/>
        </authorList>
    </citation>
    <scope>IDENTIFICATION</scope>
</reference>
<dbReference type="OMA" id="GPEDRGM"/>
<dbReference type="AlphaFoldDB" id="A0A915JUZ0"/>
<proteinExistence type="predicted"/>
<feature type="compositionally biased region" description="Basic and acidic residues" evidence="3">
    <location>
        <begin position="146"/>
        <end position="166"/>
    </location>
</feature>
<dbReference type="PANTHER" id="PTHR23236">
    <property type="entry name" value="EUKARYOTIC TRANSLATION INITIATION FACTOR 4B/4H"/>
    <property type="match status" value="1"/>
</dbReference>
<dbReference type="SMART" id="SM00360">
    <property type="entry name" value="RRM"/>
    <property type="match status" value="1"/>
</dbReference>
<feature type="compositionally biased region" description="Low complexity" evidence="3">
    <location>
        <begin position="132"/>
        <end position="142"/>
    </location>
</feature>
<accession>A0A915JUZ0</accession>
<evidence type="ECO:0000259" key="4">
    <source>
        <dbReference type="PROSITE" id="PS50102"/>
    </source>
</evidence>
<dbReference type="Proteomes" id="UP000887565">
    <property type="component" value="Unplaced"/>
</dbReference>
<dbReference type="SUPFAM" id="SSF54928">
    <property type="entry name" value="RNA-binding domain, RBD"/>
    <property type="match status" value="1"/>
</dbReference>
<evidence type="ECO:0000313" key="5">
    <source>
        <dbReference type="Proteomes" id="UP000887565"/>
    </source>
</evidence>
<protein>
    <submittedName>
        <fullName evidence="6">RRM domain-containing protein</fullName>
    </submittedName>
</protein>
<dbReference type="Pfam" id="PF00076">
    <property type="entry name" value="RRM_1"/>
    <property type="match status" value="1"/>
</dbReference>
<feature type="compositionally biased region" description="Polar residues" evidence="3">
    <location>
        <begin position="283"/>
        <end position="298"/>
    </location>
</feature>
<dbReference type="PANTHER" id="PTHR23236:SF11">
    <property type="entry name" value="EUKARYOTIC TRANSLATION INITIATION FACTOR 4H"/>
    <property type="match status" value="1"/>
</dbReference>
<keyword evidence="1 2" id="KW-0694">RNA-binding</keyword>
<dbReference type="InterPro" id="IPR035979">
    <property type="entry name" value="RBD_domain_sf"/>
</dbReference>
<feature type="compositionally biased region" description="Polar residues" evidence="3">
    <location>
        <begin position="14"/>
        <end position="27"/>
    </location>
</feature>
<feature type="domain" description="RRM" evidence="4">
    <location>
        <begin position="29"/>
        <end position="100"/>
    </location>
</feature>
<feature type="compositionally biased region" description="Polar residues" evidence="3">
    <location>
        <begin position="238"/>
        <end position="249"/>
    </location>
</feature>
<feature type="compositionally biased region" description="Gly residues" evidence="3">
    <location>
        <begin position="106"/>
        <end position="115"/>
    </location>
</feature>
<evidence type="ECO:0000313" key="6">
    <source>
        <dbReference type="WBParaSite" id="nRc.2.0.1.t30190-RA"/>
    </source>
</evidence>
<evidence type="ECO:0000256" key="3">
    <source>
        <dbReference type="SAM" id="MobiDB-lite"/>
    </source>
</evidence>
<dbReference type="WBParaSite" id="nRc.2.0.1.t30190-RA">
    <property type="protein sequence ID" value="nRc.2.0.1.t30190-RA"/>
    <property type="gene ID" value="nRc.2.0.1.g30190"/>
</dbReference>
<name>A0A915JUZ0_ROMCU</name>
<evidence type="ECO:0000256" key="2">
    <source>
        <dbReference type="PROSITE-ProRule" id="PRU00176"/>
    </source>
</evidence>
<dbReference type="PROSITE" id="PS50102">
    <property type="entry name" value="RRM"/>
    <property type="match status" value="1"/>
</dbReference>
<dbReference type="InterPro" id="IPR012677">
    <property type="entry name" value="Nucleotide-bd_a/b_plait_sf"/>
</dbReference>
<feature type="region of interest" description="Disordered" evidence="3">
    <location>
        <begin position="97"/>
        <end position="298"/>
    </location>
</feature>
<evidence type="ECO:0000256" key="1">
    <source>
        <dbReference type="ARBA" id="ARBA00022884"/>
    </source>
</evidence>
<feature type="compositionally biased region" description="Acidic residues" evidence="3">
    <location>
        <begin position="263"/>
        <end position="272"/>
    </location>
</feature>
<feature type="region of interest" description="Disordered" evidence="3">
    <location>
        <begin position="1"/>
        <end position="30"/>
    </location>
</feature>
<feature type="compositionally biased region" description="Low complexity" evidence="3">
    <location>
        <begin position="215"/>
        <end position="224"/>
    </location>
</feature>